<reference evidence="2" key="1">
    <citation type="submission" date="2021-10" db="EMBL/GenBank/DDBJ databases">
        <title>Tropical sea cucumber genome reveals ecological adaptation and Cuvierian tubules defense mechanism.</title>
        <authorList>
            <person name="Chen T."/>
        </authorList>
    </citation>
    <scope>NUCLEOTIDE SEQUENCE</scope>
    <source>
        <strain evidence="2">Nanhai2018</strain>
        <tissue evidence="2">Muscle</tissue>
    </source>
</reference>
<dbReference type="Proteomes" id="UP001152320">
    <property type="component" value="Chromosome 1"/>
</dbReference>
<proteinExistence type="predicted"/>
<feature type="chain" id="PRO_5040135629" evidence="1">
    <location>
        <begin position="25"/>
        <end position="86"/>
    </location>
</feature>
<comment type="caution">
    <text evidence="2">The sequence shown here is derived from an EMBL/GenBank/DDBJ whole genome shotgun (WGS) entry which is preliminary data.</text>
</comment>
<name>A0A9Q1CTA6_HOLLE</name>
<evidence type="ECO:0000313" key="2">
    <source>
        <dbReference type="EMBL" id="KAJ8050691.1"/>
    </source>
</evidence>
<protein>
    <submittedName>
        <fullName evidence="2">Uncharacterized protein</fullName>
    </submittedName>
</protein>
<sequence>MKFFNNSPLIFVALLFLLIDLSDSRIKAPDAEDAPAEFFDKRVREFVNKRSVDDAEKLSERLPPGFEDKKYVKSLKNRPPHQAEAA</sequence>
<dbReference type="AlphaFoldDB" id="A0A9Q1CTA6"/>
<keyword evidence="3" id="KW-1185">Reference proteome</keyword>
<evidence type="ECO:0000256" key="1">
    <source>
        <dbReference type="SAM" id="SignalP"/>
    </source>
</evidence>
<evidence type="ECO:0000313" key="3">
    <source>
        <dbReference type="Proteomes" id="UP001152320"/>
    </source>
</evidence>
<accession>A0A9Q1CTA6</accession>
<dbReference type="EMBL" id="JAIZAY010000001">
    <property type="protein sequence ID" value="KAJ8050691.1"/>
    <property type="molecule type" value="Genomic_DNA"/>
</dbReference>
<gene>
    <name evidence="2" type="ORF">HOLleu_03992</name>
</gene>
<organism evidence="2 3">
    <name type="scientific">Holothuria leucospilota</name>
    <name type="common">Black long sea cucumber</name>
    <name type="synonym">Mertensiothuria leucospilota</name>
    <dbReference type="NCBI Taxonomy" id="206669"/>
    <lineage>
        <taxon>Eukaryota</taxon>
        <taxon>Metazoa</taxon>
        <taxon>Echinodermata</taxon>
        <taxon>Eleutherozoa</taxon>
        <taxon>Echinozoa</taxon>
        <taxon>Holothuroidea</taxon>
        <taxon>Aspidochirotacea</taxon>
        <taxon>Aspidochirotida</taxon>
        <taxon>Holothuriidae</taxon>
        <taxon>Holothuria</taxon>
    </lineage>
</organism>
<feature type="signal peptide" evidence="1">
    <location>
        <begin position="1"/>
        <end position="24"/>
    </location>
</feature>
<keyword evidence="1" id="KW-0732">Signal</keyword>